<reference evidence="1 2" key="1">
    <citation type="submission" date="2012-05" db="EMBL/GenBank/DDBJ databases">
        <title>The Genome Sequence of Sutterella wadsworthensis 2_1_59BFAA.</title>
        <authorList>
            <consortium name="The Broad Institute Genome Sequencing Platform"/>
            <person name="Earl A."/>
            <person name="Ward D."/>
            <person name="Feldgarden M."/>
            <person name="Gevers D."/>
            <person name="Daigneault M."/>
            <person name="Strauss J."/>
            <person name="Allen-Vercoe E."/>
            <person name="Walker B."/>
            <person name="Young S.K."/>
            <person name="Zeng Q."/>
            <person name="Gargeya S."/>
            <person name="Fitzgerald M."/>
            <person name="Haas B."/>
            <person name="Abouelleil A."/>
            <person name="Alvarado L."/>
            <person name="Arachchi H.M."/>
            <person name="Berlin A.M."/>
            <person name="Chapman S.B."/>
            <person name="Goldberg J."/>
            <person name="Griggs A."/>
            <person name="Gujja S."/>
            <person name="Hansen M."/>
            <person name="Howarth C."/>
            <person name="Imamovic A."/>
            <person name="Larimer J."/>
            <person name="McCowen C."/>
            <person name="Montmayeur A."/>
            <person name="Murphy C."/>
            <person name="Neiman D."/>
            <person name="Pearson M."/>
            <person name="Priest M."/>
            <person name="Roberts A."/>
            <person name="Saif S."/>
            <person name="Shea T."/>
            <person name="Sisk P."/>
            <person name="Sykes S."/>
            <person name="Wortman J."/>
            <person name="Nusbaum C."/>
            <person name="Birren B."/>
        </authorList>
    </citation>
    <scope>NUCLEOTIDE SEQUENCE [LARGE SCALE GENOMIC DNA]</scope>
    <source>
        <strain evidence="1 2">2_1_59BFAA</strain>
    </source>
</reference>
<accession>K1KH21</accession>
<dbReference type="Gene3D" id="1.10.645.10">
    <property type="entry name" value="Cytochrome-c3 Hydrogenase, chain B"/>
    <property type="match status" value="1"/>
</dbReference>
<dbReference type="PATRIC" id="fig|742823.3.peg.1409"/>
<name>K1KH21_9BURK</name>
<evidence type="ECO:0000313" key="1">
    <source>
        <dbReference type="EMBL" id="EKB31034.1"/>
    </source>
</evidence>
<dbReference type="eggNOG" id="COG0374">
    <property type="taxonomic scope" value="Bacteria"/>
</dbReference>
<evidence type="ECO:0000313" key="2">
    <source>
        <dbReference type="Proteomes" id="UP000005835"/>
    </source>
</evidence>
<organism evidence="1 2">
    <name type="scientific">Sutterella wadsworthensis 2_1_59BFAA</name>
    <dbReference type="NCBI Taxonomy" id="742823"/>
    <lineage>
        <taxon>Bacteria</taxon>
        <taxon>Pseudomonadati</taxon>
        <taxon>Pseudomonadota</taxon>
        <taxon>Betaproteobacteria</taxon>
        <taxon>Burkholderiales</taxon>
        <taxon>Sutterellaceae</taxon>
        <taxon>Sutterella</taxon>
    </lineage>
</organism>
<proteinExistence type="predicted"/>
<dbReference type="HOGENOM" id="CLU_636042_0_0_4"/>
<keyword evidence="2" id="KW-1185">Reference proteome</keyword>
<dbReference type="STRING" id="742823.HMPREF9465_01417"/>
<gene>
    <name evidence="1" type="ORF">HMPREF9465_01417</name>
</gene>
<dbReference type="SUPFAM" id="SSF56762">
    <property type="entry name" value="HydB/Nqo4-like"/>
    <property type="match status" value="1"/>
</dbReference>
<dbReference type="RefSeq" id="WP_005435495.1">
    <property type="nucleotide sequence ID" value="NZ_JH815516.1"/>
</dbReference>
<dbReference type="InterPro" id="IPR029014">
    <property type="entry name" value="NiFe-Hase_large"/>
</dbReference>
<comment type="caution">
    <text evidence="1">The sequence shown here is derived from an EMBL/GenBank/DDBJ whole genome shotgun (WGS) entry which is preliminary data.</text>
</comment>
<dbReference type="AlphaFoldDB" id="K1KH21"/>
<dbReference type="EMBL" id="ADMG01000032">
    <property type="protein sequence ID" value="EKB31034.1"/>
    <property type="molecule type" value="Genomic_DNA"/>
</dbReference>
<dbReference type="Proteomes" id="UP000005835">
    <property type="component" value="Unassembled WGS sequence"/>
</dbReference>
<protein>
    <submittedName>
        <fullName evidence="1">Uncharacterized protein</fullName>
    </submittedName>
</protein>
<sequence length="431" mass="46699">MIDAGVITVDLLLAPESRPGDLRVRRASLLNERTLNLMDRLARSLGSCREVVPLVFSLCPCAHLVTLDAAERATAGLAEDERRTVDGCLAERALMLEALLENIRVLALDASKLVCVPVQADSLAAYAKARAGFSGVIRTLQGFNLVTGQVDEDALLEAHRLIDRLTADCEGLLASLVFGISPEAFLEMTEPVQYAAWYGTNASTVASALAYRYHALPAAFGALDCPPVPQPHELDFPDFADEMYHRLRNEADFEAEPVYRRRPSFTGALVREAGHPLVEALCATAGQSAGTLLAARLLDTAAFWAQLAHREHENLPALPEVYTMRLPDTCGAIACATTARGLLTHASGFRQSRSGLEHFHAVVSPTEWQFAPEGPGQQALESAVRHLKRSGAGVDEETLRNIIRLALFGLDACVPLDIRLRAAGRSDTCMK</sequence>
<dbReference type="OrthoDB" id="9157196at2"/>